<comment type="similarity">
    <text evidence="2 11 13">Belongs to the thiolase-like superfamily. Beta-ketoacyl-ACP synthases family.</text>
</comment>
<dbReference type="SMART" id="SM00825">
    <property type="entry name" value="PKS_KS"/>
    <property type="match status" value="1"/>
</dbReference>
<sequence>MSRRRVVVTGMGMVSPLGNTVDETWSAVLAGTSGAAPIESFDVSAFSTRFAATVKDFDPTPYMPAKEARKMDVFLQFGMVAGIQAIEDSGLEVSEEDAPRMGACIGSGMGGIAAIEENTKLIAEKGPRRVSPFFVPGAIINMVAGNLSIKYGLKGPNLSTTTACTTGTHAIGLGLRTIQYGDADVMVCGGAEMVTTPVGLGGFCAARALSTRNDDPVAASRPWDRDRDGFVLGEGAGVLVLEEYERAKARGAKIYAELTGFGMSGDAHHMTSPPEDGAGAALSMRNALGDARLAPGNVQYINAHGTSTPLGDKAEIAAVRSVFGAEAGELAVSSTKSMTGHLLGAAGAIEAIFSVLALRDQVAPPTINLENVDESCGGINLVPAEPQKLTIDSVLSNSFGFGGTNGSLVFGRV</sequence>
<dbReference type="InterPro" id="IPR014030">
    <property type="entry name" value="Ketoacyl_synth_N"/>
</dbReference>
<evidence type="ECO:0000313" key="15">
    <source>
        <dbReference type="EMBL" id="SDK15770.1"/>
    </source>
</evidence>
<dbReference type="NCBIfam" id="NF004970">
    <property type="entry name" value="PRK06333.1"/>
    <property type="match status" value="1"/>
</dbReference>
<dbReference type="EMBL" id="FNFH01000003">
    <property type="protein sequence ID" value="SDK15770.1"/>
    <property type="molecule type" value="Genomic_DNA"/>
</dbReference>
<feature type="domain" description="Ketosynthase family 3 (KS3)" evidence="14">
    <location>
        <begin position="3"/>
        <end position="412"/>
    </location>
</feature>
<name>A0A1G8ZNQ0_9GAMM</name>
<protein>
    <recommendedName>
        <fullName evidence="4 11">3-oxoacyl-[acyl-carrier-protein] synthase 2</fullName>
        <ecNumber evidence="3 11">2.3.1.179</ecNumber>
    </recommendedName>
</protein>
<dbReference type="InterPro" id="IPR018201">
    <property type="entry name" value="Ketoacyl_synth_AS"/>
</dbReference>
<dbReference type="InterPro" id="IPR020841">
    <property type="entry name" value="PKS_Beta-ketoAc_synthase_dom"/>
</dbReference>
<evidence type="ECO:0000256" key="7">
    <source>
        <dbReference type="ARBA" id="ARBA00022832"/>
    </source>
</evidence>
<dbReference type="CDD" id="cd00834">
    <property type="entry name" value="KAS_I_II"/>
    <property type="match status" value="1"/>
</dbReference>
<dbReference type="PANTHER" id="PTHR11712:SF336">
    <property type="entry name" value="3-OXOACYL-[ACYL-CARRIER-PROTEIN] SYNTHASE, MITOCHONDRIAL"/>
    <property type="match status" value="1"/>
</dbReference>
<dbReference type="GO" id="GO:0006633">
    <property type="term" value="P:fatty acid biosynthetic process"/>
    <property type="evidence" value="ECO:0007669"/>
    <property type="project" value="UniProtKB-UniRule"/>
</dbReference>
<dbReference type="SUPFAM" id="SSF53901">
    <property type="entry name" value="Thiolase-like"/>
    <property type="match status" value="2"/>
</dbReference>
<evidence type="ECO:0000256" key="9">
    <source>
        <dbReference type="ARBA" id="ARBA00023160"/>
    </source>
</evidence>
<evidence type="ECO:0000256" key="8">
    <source>
        <dbReference type="ARBA" id="ARBA00023098"/>
    </source>
</evidence>
<evidence type="ECO:0000256" key="11">
    <source>
        <dbReference type="PIRNR" id="PIRNR000447"/>
    </source>
</evidence>
<dbReference type="STRING" id="658219.SAMN05216212_1668"/>
<evidence type="ECO:0000256" key="3">
    <source>
        <dbReference type="ARBA" id="ARBA00012356"/>
    </source>
</evidence>
<dbReference type="Gene3D" id="3.40.47.10">
    <property type="match status" value="1"/>
</dbReference>
<feature type="active site" description="For beta-ketoacyl synthase activity" evidence="12">
    <location>
        <position position="164"/>
    </location>
</feature>
<keyword evidence="6 11" id="KW-0808">Transferase</keyword>
<evidence type="ECO:0000256" key="2">
    <source>
        <dbReference type="ARBA" id="ARBA00008467"/>
    </source>
</evidence>
<dbReference type="UniPathway" id="UPA00094"/>
<dbReference type="NCBIfam" id="TIGR03150">
    <property type="entry name" value="fabF"/>
    <property type="match status" value="1"/>
</dbReference>
<proteinExistence type="inferred from homology"/>
<keyword evidence="8" id="KW-0443">Lipid metabolism</keyword>
<evidence type="ECO:0000313" key="16">
    <source>
        <dbReference type="Proteomes" id="UP000199305"/>
    </source>
</evidence>
<comment type="catalytic activity">
    <reaction evidence="11">
        <text>a fatty acyl-[ACP] + malonyl-[ACP] + H(+) = a 3-oxoacyl-[ACP] + holo-[ACP] + CO2</text>
        <dbReference type="Rhea" id="RHEA:22836"/>
        <dbReference type="Rhea" id="RHEA-COMP:9623"/>
        <dbReference type="Rhea" id="RHEA-COMP:9685"/>
        <dbReference type="Rhea" id="RHEA-COMP:9916"/>
        <dbReference type="Rhea" id="RHEA-COMP:14125"/>
        <dbReference type="ChEBI" id="CHEBI:15378"/>
        <dbReference type="ChEBI" id="CHEBI:16526"/>
        <dbReference type="ChEBI" id="CHEBI:64479"/>
        <dbReference type="ChEBI" id="CHEBI:78449"/>
        <dbReference type="ChEBI" id="CHEBI:78776"/>
        <dbReference type="ChEBI" id="CHEBI:138651"/>
    </reaction>
</comment>
<reference evidence="16" key="1">
    <citation type="submission" date="2016-10" db="EMBL/GenBank/DDBJ databases">
        <authorList>
            <person name="Varghese N."/>
            <person name="Submissions S."/>
        </authorList>
    </citation>
    <scope>NUCLEOTIDE SEQUENCE [LARGE SCALE GENOMIC DNA]</scope>
    <source>
        <strain evidence="16">CGMCC 1.10658</strain>
    </source>
</reference>
<dbReference type="Pfam" id="PF00109">
    <property type="entry name" value="ketoacyl-synt"/>
    <property type="match status" value="1"/>
</dbReference>
<dbReference type="PIRSF" id="PIRSF000447">
    <property type="entry name" value="KAS_II"/>
    <property type="match status" value="1"/>
</dbReference>
<evidence type="ECO:0000256" key="6">
    <source>
        <dbReference type="ARBA" id="ARBA00022679"/>
    </source>
</evidence>
<dbReference type="FunFam" id="3.40.47.10:FF:000009">
    <property type="entry name" value="3-oxoacyl-[acyl-carrier-protein] synthase 2"/>
    <property type="match status" value="1"/>
</dbReference>
<dbReference type="InterPro" id="IPR014031">
    <property type="entry name" value="Ketoacyl_synth_C"/>
</dbReference>
<dbReference type="OrthoDB" id="9808669at2"/>
<dbReference type="EC" id="2.3.1.179" evidence="3 11"/>
<evidence type="ECO:0000256" key="1">
    <source>
        <dbReference type="ARBA" id="ARBA00005194"/>
    </source>
</evidence>
<comment type="function">
    <text evidence="11">Involved in the type II fatty acid elongation cycle. Catalyzes the elongation of a wide range of acyl-ACP by the addition of two carbons from malonyl-ACP to an acyl acceptor. Can efficiently catalyze the conversion of palmitoleoyl-ACP (cis-hexadec-9-enoyl-ACP) to cis-vaccenoyl-ACP (cis-octadec-11-enoyl-ACP), an essential step in the thermal regulation of fatty acid composition.</text>
</comment>
<dbReference type="PROSITE" id="PS00606">
    <property type="entry name" value="KS3_1"/>
    <property type="match status" value="1"/>
</dbReference>
<comment type="pathway">
    <text evidence="1 11">Lipid metabolism; fatty acid biosynthesis.</text>
</comment>
<gene>
    <name evidence="15" type="ORF">SAMN05216212_1668</name>
</gene>
<dbReference type="RefSeq" id="WP_091511782.1">
    <property type="nucleotide sequence ID" value="NZ_FNFH01000003.1"/>
</dbReference>
<dbReference type="AlphaFoldDB" id="A0A1G8ZNQ0"/>
<dbReference type="InterPro" id="IPR017568">
    <property type="entry name" value="3-oxoacyl-ACP_synth-2"/>
</dbReference>
<evidence type="ECO:0000256" key="12">
    <source>
        <dbReference type="PIRSR" id="PIRSR000447-1"/>
    </source>
</evidence>
<organism evidence="15 16">
    <name type="scientific">Microbulbifer yueqingensis</name>
    <dbReference type="NCBI Taxonomy" id="658219"/>
    <lineage>
        <taxon>Bacteria</taxon>
        <taxon>Pseudomonadati</taxon>
        <taxon>Pseudomonadota</taxon>
        <taxon>Gammaproteobacteria</taxon>
        <taxon>Cellvibrionales</taxon>
        <taxon>Microbulbiferaceae</taxon>
        <taxon>Microbulbifer</taxon>
    </lineage>
</organism>
<evidence type="ECO:0000256" key="5">
    <source>
        <dbReference type="ARBA" id="ARBA00022516"/>
    </source>
</evidence>
<evidence type="ECO:0000256" key="13">
    <source>
        <dbReference type="RuleBase" id="RU003694"/>
    </source>
</evidence>
<keyword evidence="9 11" id="KW-0275">Fatty acid biosynthesis</keyword>
<keyword evidence="10 11" id="KW-0012">Acyltransferase</keyword>
<dbReference type="GO" id="GO:0005829">
    <property type="term" value="C:cytosol"/>
    <property type="evidence" value="ECO:0007669"/>
    <property type="project" value="TreeGrafter"/>
</dbReference>
<evidence type="ECO:0000259" key="14">
    <source>
        <dbReference type="PROSITE" id="PS52004"/>
    </source>
</evidence>
<dbReference type="InterPro" id="IPR016039">
    <property type="entry name" value="Thiolase-like"/>
</dbReference>
<accession>A0A1G8ZNQ0</accession>
<keyword evidence="16" id="KW-1185">Reference proteome</keyword>
<dbReference type="PANTHER" id="PTHR11712">
    <property type="entry name" value="POLYKETIDE SYNTHASE-RELATED"/>
    <property type="match status" value="1"/>
</dbReference>
<keyword evidence="7" id="KW-0276">Fatty acid metabolism</keyword>
<evidence type="ECO:0000256" key="10">
    <source>
        <dbReference type="ARBA" id="ARBA00023315"/>
    </source>
</evidence>
<dbReference type="PROSITE" id="PS52004">
    <property type="entry name" value="KS3_2"/>
    <property type="match status" value="1"/>
</dbReference>
<dbReference type="InterPro" id="IPR000794">
    <property type="entry name" value="Beta-ketoacyl_synthase"/>
</dbReference>
<dbReference type="Proteomes" id="UP000199305">
    <property type="component" value="Unassembled WGS sequence"/>
</dbReference>
<comment type="catalytic activity">
    <reaction evidence="11">
        <text>(9Z)-hexadecenoyl-[ACP] + malonyl-[ACP] + H(+) = 3-oxo-(11Z)-octadecenoyl-[ACP] + holo-[ACP] + CO2</text>
        <dbReference type="Rhea" id="RHEA:55040"/>
        <dbReference type="Rhea" id="RHEA-COMP:9623"/>
        <dbReference type="Rhea" id="RHEA-COMP:9685"/>
        <dbReference type="Rhea" id="RHEA-COMP:10800"/>
        <dbReference type="Rhea" id="RHEA-COMP:14074"/>
        <dbReference type="ChEBI" id="CHEBI:15378"/>
        <dbReference type="ChEBI" id="CHEBI:16526"/>
        <dbReference type="ChEBI" id="CHEBI:64479"/>
        <dbReference type="ChEBI" id="CHEBI:78449"/>
        <dbReference type="ChEBI" id="CHEBI:83989"/>
        <dbReference type="ChEBI" id="CHEBI:138538"/>
        <dbReference type="EC" id="2.3.1.179"/>
    </reaction>
</comment>
<evidence type="ECO:0000256" key="4">
    <source>
        <dbReference type="ARBA" id="ARBA00014657"/>
    </source>
</evidence>
<keyword evidence="5 11" id="KW-0444">Lipid biosynthesis</keyword>
<dbReference type="NCBIfam" id="NF005589">
    <property type="entry name" value="PRK07314.1"/>
    <property type="match status" value="1"/>
</dbReference>
<dbReference type="Pfam" id="PF02801">
    <property type="entry name" value="Ketoacyl-synt_C"/>
    <property type="match status" value="1"/>
</dbReference>
<dbReference type="GO" id="GO:0004315">
    <property type="term" value="F:3-oxoacyl-[acyl-carrier-protein] synthase activity"/>
    <property type="evidence" value="ECO:0007669"/>
    <property type="project" value="UniProtKB-UniRule"/>
</dbReference>